<dbReference type="AlphaFoldDB" id="A0A1H2ACV0"/>
<gene>
    <name evidence="1" type="ORF">SAMN05216490_3479</name>
</gene>
<evidence type="ECO:0008006" key="3">
    <source>
        <dbReference type="Google" id="ProtNLM"/>
    </source>
</evidence>
<protein>
    <recommendedName>
        <fullName evidence="3">SMODS and SLOG-associating 2TM effector domain-containing protein</fullName>
    </recommendedName>
</protein>
<keyword evidence="2" id="KW-1185">Reference proteome</keyword>
<accession>A0A1H2ACV0</accession>
<evidence type="ECO:0000313" key="1">
    <source>
        <dbReference type="EMBL" id="SDT43790.1"/>
    </source>
</evidence>
<organism evidence="1 2">
    <name type="scientific">Mucilaginibacter mallensis</name>
    <dbReference type="NCBI Taxonomy" id="652787"/>
    <lineage>
        <taxon>Bacteria</taxon>
        <taxon>Pseudomonadati</taxon>
        <taxon>Bacteroidota</taxon>
        <taxon>Sphingobacteriia</taxon>
        <taxon>Sphingobacteriales</taxon>
        <taxon>Sphingobacteriaceae</taxon>
        <taxon>Mucilaginibacter</taxon>
    </lineage>
</organism>
<dbReference type="Proteomes" id="UP000199679">
    <property type="component" value="Chromosome I"/>
</dbReference>
<dbReference type="STRING" id="652787.SAMN05216490_3479"/>
<dbReference type="RefSeq" id="WP_157682200.1">
    <property type="nucleotide sequence ID" value="NZ_LT629740.1"/>
</dbReference>
<reference evidence="1 2" key="1">
    <citation type="submission" date="2016-10" db="EMBL/GenBank/DDBJ databases">
        <authorList>
            <person name="de Groot N.N."/>
        </authorList>
    </citation>
    <scope>NUCLEOTIDE SEQUENCE [LARGE SCALE GENOMIC DNA]</scope>
    <source>
        <strain evidence="1 2">MP1X4</strain>
    </source>
</reference>
<dbReference type="EMBL" id="LT629740">
    <property type="protein sequence ID" value="SDT43790.1"/>
    <property type="molecule type" value="Genomic_DNA"/>
</dbReference>
<proteinExistence type="predicted"/>
<sequence length="163" mass="19313">MEEKIWYELLHTKFGDCYLNVYLESQKSIKKWVKIATLLFSSSGIMGWAFWKDAPIVSCIVITIIQLFNLVQKQIILSDIEIAHIANLKGLFFSHFNKVEKLWVDYRAGRITEEAASESFYKLRKEYVKIEKLDTKLNVKERDYLKKRAKKHIDAYISQYHNN</sequence>
<dbReference type="OrthoDB" id="1431060at2"/>
<evidence type="ECO:0000313" key="2">
    <source>
        <dbReference type="Proteomes" id="UP000199679"/>
    </source>
</evidence>
<name>A0A1H2ACV0_MUCMA</name>